<evidence type="ECO:0000313" key="5">
    <source>
        <dbReference type="EMBL" id="MCC8432627.1"/>
    </source>
</evidence>
<dbReference type="SUPFAM" id="SSF46785">
    <property type="entry name" value="Winged helix' DNA-binding domain"/>
    <property type="match status" value="1"/>
</dbReference>
<protein>
    <submittedName>
        <fullName evidence="5">Helix-turn-helix transcriptional regulator</fullName>
    </submittedName>
</protein>
<proteinExistence type="predicted"/>
<evidence type="ECO:0000313" key="6">
    <source>
        <dbReference type="Proteomes" id="UP001198862"/>
    </source>
</evidence>
<accession>A0ABS8L3T1</accession>
<organism evidence="5 6">
    <name type="scientific">Reyranella aquatilis</name>
    <dbReference type="NCBI Taxonomy" id="2035356"/>
    <lineage>
        <taxon>Bacteria</taxon>
        <taxon>Pseudomonadati</taxon>
        <taxon>Pseudomonadota</taxon>
        <taxon>Alphaproteobacteria</taxon>
        <taxon>Hyphomicrobiales</taxon>
        <taxon>Reyranellaceae</taxon>
        <taxon>Reyranella</taxon>
    </lineage>
</organism>
<dbReference type="PANTHER" id="PTHR33204:SF37">
    <property type="entry name" value="HTH-TYPE TRANSCRIPTIONAL REGULATOR YODB"/>
    <property type="match status" value="1"/>
</dbReference>
<dbReference type="InterPro" id="IPR036388">
    <property type="entry name" value="WH-like_DNA-bd_sf"/>
</dbReference>
<dbReference type="RefSeq" id="WP_230554047.1">
    <property type="nucleotide sequence ID" value="NZ_JAJISD010000016.1"/>
</dbReference>
<feature type="domain" description="HTH hxlR-type" evidence="4">
    <location>
        <begin position="18"/>
        <end position="117"/>
    </location>
</feature>
<dbReference type="Proteomes" id="UP001198862">
    <property type="component" value="Unassembled WGS sequence"/>
</dbReference>
<dbReference type="PROSITE" id="PS51118">
    <property type="entry name" value="HTH_HXLR"/>
    <property type="match status" value="1"/>
</dbReference>
<keyword evidence="3" id="KW-0804">Transcription</keyword>
<evidence type="ECO:0000256" key="2">
    <source>
        <dbReference type="ARBA" id="ARBA00023125"/>
    </source>
</evidence>
<keyword evidence="2" id="KW-0238">DNA-binding</keyword>
<evidence type="ECO:0000259" key="4">
    <source>
        <dbReference type="PROSITE" id="PS51118"/>
    </source>
</evidence>
<gene>
    <name evidence="5" type="ORF">LJ725_26955</name>
</gene>
<dbReference type="Pfam" id="PF01638">
    <property type="entry name" value="HxlR"/>
    <property type="match status" value="1"/>
</dbReference>
<dbReference type="PANTHER" id="PTHR33204">
    <property type="entry name" value="TRANSCRIPTIONAL REGULATOR, MARR FAMILY"/>
    <property type="match status" value="1"/>
</dbReference>
<dbReference type="EMBL" id="JAJISD010000016">
    <property type="protein sequence ID" value="MCC8432627.1"/>
    <property type="molecule type" value="Genomic_DNA"/>
</dbReference>
<dbReference type="Gene3D" id="1.10.10.10">
    <property type="entry name" value="Winged helix-like DNA-binding domain superfamily/Winged helix DNA-binding domain"/>
    <property type="match status" value="1"/>
</dbReference>
<keyword evidence="1" id="KW-0805">Transcription regulation</keyword>
<sequence>MSIPTPTPTTQSKESVTCPMDFILRMLMGPWTTYILYNLRTHGPQRFGELKRRVSGISAKMLTERLRTLEGAALVKRDYEATIPPKVTYSLTKRGGELDEVMDRLAEIAVRWEAEDAAQRAARAAEARAPENLGELRAAE</sequence>
<reference evidence="5 6" key="1">
    <citation type="submission" date="2021-11" db="EMBL/GenBank/DDBJ databases">
        <authorList>
            <person name="Lee D.-H."/>
            <person name="Kim S.-B."/>
        </authorList>
    </citation>
    <scope>NUCLEOTIDE SEQUENCE [LARGE SCALE GENOMIC DNA]</scope>
    <source>
        <strain evidence="5 6">KCTC 52223</strain>
    </source>
</reference>
<dbReference type="InterPro" id="IPR036390">
    <property type="entry name" value="WH_DNA-bd_sf"/>
</dbReference>
<evidence type="ECO:0000256" key="3">
    <source>
        <dbReference type="ARBA" id="ARBA00023163"/>
    </source>
</evidence>
<keyword evidence="6" id="KW-1185">Reference proteome</keyword>
<evidence type="ECO:0000256" key="1">
    <source>
        <dbReference type="ARBA" id="ARBA00023015"/>
    </source>
</evidence>
<dbReference type="InterPro" id="IPR002577">
    <property type="entry name" value="HTH_HxlR"/>
</dbReference>
<comment type="caution">
    <text evidence="5">The sequence shown here is derived from an EMBL/GenBank/DDBJ whole genome shotgun (WGS) entry which is preliminary data.</text>
</comment>
<name>A0ABS8L3T1_9HYPH</name>